<keyword evidence="4 5" id="KW-0472">Membrane</keyword>
<feature type="transmembrane region" description="Helical" evidence="5">
    <location>
        <begin position="260"/>
        <end position="275"/>
    </location>
</feature>
<keyword evidence="8" id="KW-1185">Reference proteome</keyword>
<dbReference type="InterPro" id="IPR049453">
    <property type="entry name" value="Memb_transporter_dom"/>
</dbReference>
<organism evidence="7 8">
    <name type="scientific">Pseudoclavibacter albus</name>
    <dbReference type="NCBI Taxonomy" id="272241"/>
    <lineage>
        <taxon>Bacteria</taxon>
        <taxon>Bacillati</taxon>
        <taxon>Actinomycetota</taxon>
        <taxon>Actinomycetes</taxon>
        <taxon>Micrococcales</taxon>
        <taxon>Microbacteriaceae</taxon>
        <taxon>Pseudoclavibacter</taxon>
    </lineage>
</organism>
<keyword evidence="2 5" id="KW-0812">Transmembrane</keyword>
<feature type="transmembrane region" description="Helical" evidence="5">
    <location>
        <begin position="305"/>
        <end position="325"/>
    </location>
</feature>
<evidence type="ECO:0000256" key="2">
    <source>
        <dbReference type="ARBA" id="ARBA00022692"/>
    </source>
</evidence>
<feature type="transmembrane region" description="Helical" evidence="5">
    <location>
        <begin position="201"/>
        <end position="222"/>
    </location>
</feature>
<evidence type="ECO:0000313" key="8">
    <source>
        <dbReference type="Proteomes" id="UP001525379"/>
    </source>
</evidence>
<feature type="transmembrane region" description="Helical" evidence="5">
    <location>
        <begin position="104"/>
        <end position="126"/>
    </location>
</feature>
<name>A0ABT2HUX9_9MICO</name>
<evidence type="ECO:0000313" key="7">
    <source>
        <dbReference type="EMBL" id="MCT2042130.1"/>
    </source>
</evidence>
<dbReference type="EMBL" id="JALXSQ010000004">
    <property type="protein sequence ID" value="MCT2042130.1"/>
    <property type="molecule type" value="Genomic_DNA"/>
</dbReference>
<feature type="transmembrane region" description="Helical" evidence="5">
    <location>
        <begin position="78"/>
        <end position="98"/>
    </location>
</feature>
<evidence type="ECO:0000256" key="1">
    <source>
        <dbReference type="ARBA" id="ARBA00004141"/>
    </source>
</evidence>
<evidence type="ECO:0000259" key="6">
    <source>
        <dbReference type="Pfam" id="PF13515"/>
    </source>
</evidence>
<dbReference type="Pfam" id="PF13515">
    <property type="entry name" value="FUSC_2"/>
    <property type="match status" value="1"/>
</dbReference>
<sequence>MAAGQAPRGTADRALDAMMIPKLDRSRFDWEPGVRALIATIAPLVVLHSIGRLDLGIYASFSAFTGLYGRGEPYGRRWLTLLVAACCLFSCVVAGAWVQSVGEPLWIVTLGLLAVISAGVLLTSILQWIPRGAIFFVFAFLGCSMKPLGQANLSEVMLVSVLSVSFSWTVGMSGLVPRLIPSVGAKLRPLNRTPARRLSAAWSRANLALILISTLAALASMGVASLTGIAEHQYWSAVTVVAIFSGPAALVSFDRIGHRIVGTLVGVGVAAALLGGQSNQVYLICVIAACTFMTELVVAQHYGLALAFITPLALGATNLGLTQEWEALFVDRARETILGGVVCFVVVVLARKYFERRGYELPA</sequence>
<feature type="transmembrane region" description="Helical" evidence="5">
    <location>
        <begin position="281"/>
        <end position="298"/>
    </location>
</feature>
<gene>
    <name evidence="7" type="ORF">M3D15_02065</name>
</gene>
<evidence type="ECO:0000256" key="3">
    <source>
        <dbReference type="ARBA" id="ARBA00022989"/>
    </source>
</evidence>
<evidence type="ECO:0000256" key="5">
    <source>
        <dbReference type="SAM" id="Phobius"/>
    </source>
</evidence>
<comment type="caution">
    <text evidence="7">The sequence shown here is derived from an EMBL/GenBank/DDBJ whole genome shotgun (WGS) entry which is preliminary data.</text>
</comment>
<comment type="subcellular location">
    <subcellularLocation>
        <location evidence="1">Membrane</location>
        <topology evidence="1">Multi-pass membrane protein</topology>
    </subcellularLocation>
</comment>
<dbReference type="RefSeq" id="WP_260103763.1">
    <property type="nucleotide sequence ID" value="NZ_JALXSQ010000004.1"/>
</dbReference>
<keyword evidence="3 5" id="KW-1133">Transmembrane helix</keyword>
<feature type="transmembrane region" description="Helical" evidence="5">
    <location>
        <begin position="337"/>
        <end position="354"/>
    </location>
</feature>
<feature type="domain" description="Integral membrane bound transporter" evidence="6">
    <location>
        <begin position="222"/>
        <end position="346"/>
    </location>
</feature>
<evidence type="ECO:0000256" key="4">
    <source>
        <dbReference type="ARBA" id="ARBA00023136"/>
    </source>
</evidence>
<accession>A0ABT2HUX9</accession>
<feature type="transmembrane region" description="Helical" evidence="5">
    <location>
        <begin position="234"/>
        <end position="253"/>
    </location>
</feature>
<reference evidence="7 8" key="1">
    <citation type="submission" date="2022-04" db="EMBL/GenBank/DDBJ databases">
        <title>Human microbiome associated bacterial genomes.</title>
        <authorList>
            <person name="Sandstrom S."/>
            <person name="Salamzade R."/>
            <person name="Kalan L.R."/>
        </authorList>
    </citation>
    <scope>NUCLEOTIDE SEQUENCE [LARGE SCALE GENOMIC DNA]</scope>
    <source>
        <strain evidence="8">p3-SID1799</strain>
    </source>
</reference>
<proteinExistence type="predicted"/>
<protein>
    <submittedName>
        <fullName evidence="7">FUSC family protein</fullName>
    </submittedName>
</protein>
<dbReference type="Proteomes" id="UP001525379">
    <property type="component" value="Unassembled WGS sequence"/>
</dbReference>